<gene>
    <name evidence="13" type="primary">ruvC</name>
    <name evidence="16" type="ORF">HMPREF1219_00710</name>
</gene>
<organism evidence="16 17">
    <name type="scientific">Corynebacterium pyruviciproducens ATCC BAA-1742</name>
    <dbReference type="NCBI Taxonomy" id="1125779"/>
    <lineage>
        <taxon>Bacteria</taxon>
        <taxon>Bacillati</taxon>
        <taxon>Actinomycetota</taxon>
        <taxon>Actinomycetes</taxon>
        <taxon>Mycobacteriales</taxon>
        <taxon>Corynebacteriaceae</taxon>
        <taxon>Corynebacterium</taxon>
    </lineage>
</organism>
<dbReference type="Pfam" id="PF02075">
    <property type="entry name" value="RuvC"/>
    <property type="match status" value="1"/>
</dbReference>
<dbReference type="CDD" id="cd16962">
    <property type="entry name" value="RuvC"/>
    <property type="match status" value="1"/>
</dbReference>
<dbReference type="PROSITE" id="PS01321">
    <property type="entry name" value="RUVC"/>
    <property type="match status" value="1"/>
</dbReference>
<evidence type="ECO:0000256" key="13">
    <source>
        <dbReference type="HAMAP-Rule" id="MF_00034"/>
    </source>
</evidence>
<dbReference type="SUPFAM" id="SSF53098">
    <property type="entry name" value="Ribonuclease H-like"/>
    <property type="match status" value="1"/>
</dbReference>
<feature type="binding site" evidence="13">
    <location>
        <position position="13"/>
    </location>
    <ligand>
        <name>Mg(2+)</name>
        <dbReference type="ChEBI" id="CHEBI:18420"/>
        <label>1</label>
    </ligand>
</feature>
<keyword evidence="7 13" id="KW-0378">Hydrolase</keyword>
<evidence type="ECO:0000256" key="10">
    <source>
        <dbReference type="ARBA" id="ARBA00023172"/>
    </source>
</evidence>
<keyword evidence="5 13" id="KW-0255">Endonuclease</keyword>
<protein>
    <recommendedName>
        <fullName evidence="13 14">Crossover junction endodeoxyribonuclease RuvC</fullName>
        <ecNumber evidence="13 14">3.1.21.10</ecNumber>
    </recommendedName>
    <alternativeName>
        <fullName evidence="13">Holliday junction nuclease RuvC</fullName>
    </alternativeName>
    <alternativeName>
        <fullName evidence="13">Holliday junction resolvase RuvC</fullName>
    </alternativeName>
</protein>
<dbReference type="PANTHER" id="PTHR30194">
    <property type="entry name" value="CROSSOVER JUNCTION ENDODEOXYRIBONUCLEASE RUVC"/>
    <property type="match status" value="1"/>
</dbReference>
<comment type="similarity">
    <text evidence="1 13">Belongs to the RuvC family.</text>
</comment>
<comment type="caution">
    <text evidence="16">The sequence shown here is derived from an EMBL/GenBank/DDBJ whole genome shotgun (WGS) entry which is preliminary data.</text>
</comment>
<evidence type="ECO:0000256" key="11">
    <source>
        <dbReference type="ARBA" id="ARBA00023204"/>
    </source>
</evidence>
<feature type="binding site" evidence="13">
    <location>
        <position position="147"/>
    </location>
    <ligand>
        <name>Mg(2+)</name>
        <dbReference type="ChEBI" id="CHEBI:18420"/>
        <label>1</label>
    </ligand>
</feature>
<dbReference type="PRINTS" id="PR00696">
    <property type="entry name" value="RSOLVASERUVC"/>
</dbReference>
<feature type="active site" evidence="13">
    <location>
        <position position="74"/>
    </location>
</feature>
<dbReference type="NCBIfam" id="NF000711">
    <property type="entry name" value="PRK00039.2-1"/>
    <property type="match status" value="1"/>
</dbReference>
<dbReference type="EMBL" id="ATBY01000009">
    <property type="protein sequence ID" value="EPD70276.1"/>
    <property type="molecule type" value="Genomic_DNA"/>
</dbReference>
<comment type="catalytic activity">
    <reaction evidence="12 13">
        <text>Endonucleolytic cleavage at a junction such as a reciprocal single-stranded crossover between two homologous DNA duplexes (Holliday junction).</text>
        <dbReference type="EC" id="3.1.21.10"/>
    </reaction>
</comment>
<dbReference type="FunFam" id="3.30.420.10:FF:000002">
    <property type="entry name" value="Crossover junction endodeoxyribonuclease RuvC"/>
    <property type="match status" value="1"/>
</dbReference>
<comment type="function">
    <text evidence="13">The RuvA-RuvB-RuvC complex processes Holliday junction (HJ) DNA during genetic recombination and DNA repair. Endonuclease that resolves HJ intermediates. Cleaves cruciform DNA by making single-stranded nicks across the HJ at symmetrical positions within the homologous arms, yielding a 5'-phosphate and a 3'-hydroxyl group; requires a central core of homology in the junction. The consensus cleavage sequence is 5'-(A/T)TT(C/G)-3'. Cleavage occurs on the 3'-side of the TT dinucleotide at the point of strand exchange. HJ branch migration catalyzed by RuvA-RuvB allows RuvC to scan DNA until it finds its consensus sequence, where it cleaves and resolves the cruciform DNA.</text>
</comment>
<dbReference type="GO" id="GO:0003677">
    <property type="term" value="F:DNA binding"/>
    <property type="evidence" value="ECO:0007669"/>
    <property type="project" value="UniProtKB-KW"/>
</dbReference>
<accession>S2Z1F2</accession>
<feature type="active site" evidence="13">
    <location>
        <position position="13"/>
    </location>
</feature>
<dbReference type="STRING" id="1125779.HMPREF1219_00710"/>
<keyword evidence="3 13" id="KW-0540">Nuclease</keyword>
<dbReference type="GO" id="GO:0006281">
    <property type="term" value="P:DNA repair"/>
    <property type="evidence" value="ECO:0007669"/>
    <property type="project" value="UniProtKB-UniRule"/>
</dbReference>
<evidence type="ECO:0000256" key="8">
    <source>
        <dbReference type="ARBA" id="ARBA00022842"/>
    </source>
</evidence>
<evidence type="ECO:0000256" key="6">
    <source>
        <dbReference type="ARBA" id="ARBA00022763"/>
    </source>
</evidence>
<dbReference type="PATRIC" id="fig|1125779.3.peg.697"/>
<keyword evidence="2 13" id="KW-0963">Cytoplasm</keyword>
<evidence type="ECO:0000256" key="7">
    <source>
        <dbReference type="ARBA" id="ARBA00022801"/>
    </source>
</evidence>
<reference evidence="16 17" key="1">
    <citation type="submission" date="2013-05" db="EMBL/GenBank/DDBJ databases">
        <title>The Genome Sequence of Corynebacterium pyruviciproducens 1773O (ATCC BAA-1742).</title>
        <authorList>
            <consortium name="The Broad Institute Genomics Platform"/>
            <person name="Earl A."/>
            <person name="Ward D."/>
            <person name="Feldgarden M."/>
            <person name="Gevers D."/>
            <person name="Tong J."/>
            <person name="Walker B."/>
            <person name="Young S."/>
            <person name="Zeng Q."/>
            <person name="Gargeya S."/>
            <person name="Fitzgerald M."/>
            <person name="Haas B."/>
            <person name="Abouelleil A."/>
            <person name="Allen A.W."/>
            <person name="Alvarado L."/>
            <person name="Arachchi H.M."/>
            <person name="Berlin A.M."/>
            <person name="Chapman S.B."/>
            <person name="Gainer-Dewar J."/>
            <person name="Goldberg J."/>
            <person name="Griggs A."/>
            <person name="Gujja S."/>
            <person name="Hansen M."/>
            <person name="Howarth C."/>
            <person name="Imamovic A."/>
            <person name="Ireland A."/>
            <person name="Larimer J."/>
            <person name="McCowan C."/>
            <person name="Murphy C."/>
            <person name="Pearson M."/>
            <person name="Poon T.W."/>
            <person name="Priest M."/>
            <person name="Roberts A."/>
            <person name="Saif S."/>
            <person name="Shea T."/>
            <person name="Sisk P."/>
            <person name="Sykes S."/>
            <person name="Wortman J."/>
            <person name="Nusbaum C."/>
            <person name="Birren B."/>
        </authorList>
    </citation>
    <scope>NUCLEOTIDE SEQUENCE [LARGE SCALE GENOMIC DNA]</scope>
    <source>
        <strain evidence="16 17">ATCC BAA-1742</strain>
    </source>
</reference>
<sequence length="226" mass="24388">MESTVGLRVLGIDPGLTRCGLSIVQAGRGRTVIPVAVGVARTPYKAAMGDRLKELYEAITEWIAEYKPDVVAMERLFERGEVSTVLHTAHAVGVLILAASQAGLDVHEYTPSQVKKAITGNGKADKKQMTAMVTRILGLENPPKPADAADALAIAITHCWRAPQIQREEQAKQQLRRMGIDPDRAVGPKGMNTNYHPRVVPTPQVTGETLRSLGGDSAHTCNAPKR</sequence>
<dbReference type="NCBIfam" id="TIGR00228">
    <property type="entry name" value="ruvC"/>
    <property type="match status" value="1"/>
</dbReference>
<feature type="region of interest" description="Disordered" evidence="15">
    <location>
        <begin position="181"/>
        <end position="226"/>
    </location>
</feature>
<dbReference type="PANTHER" id="PTHR30194:SF3">
    <property type="entry name" value="CROSSOVER JUNCTION ENDODEOXYRIBONUCLEASE RUVC"/>
    <property type="match status" value="1"/>
</dbReference>
<dbReference type="InterPro" id="IPR036397">
    <property type="entry name" value="RNaseH_sf"/>
</dbReference>
<dbReference type="InterPro" id="IPR020563">
    <property type="entry name" value="X-over_junc_endoDNase_Mg_BS"/>
</dbReference>
<dbReference type="GO" id="GO:0005737">
    <property type="term" value="C:cytoplasm"/>
    <property type="evidence" value="ECO:0007669"/>
    <property type="project" value="UniProtKB-SubCell"/>
</dbReference>
<evidence type="ECO:0000256" key="14">
    <source>
        <dbReference type="NCBIfam" id="TIGR00228"/>
    </source>
</evidence>
<dbReference type="eggNOG" id="COG0817">
    <property type="taxonomic scope" value="Bacteria"/>
</dbReference>
<comment type="subunit">
    <text evidence="13">Homodimer which binds Holliday junction (HJ) DNA. The HJ becomes 2-fold symmetrical on binding to RuvC with unstacked arms; it has a different conformation from HJ DNA in complex with RuvA. In the full resolvosome a probable DNA-RuvA(4)-RuvB(12)-RuvC(2) complex forms which resolves the HJ.</text>
</comment>
<keyword evidence="4 13" id="KW-0479">Metal-binding</keyword>
<dbReference type="HOGENOM" id="CLU_091257_0_1_11"/>
<dbReference type="GO" id="GO:0000287">
    <property type="term" value="F:magnesium ion binding"/>
    <property type="evidence" value="ECO:0007669"/>
    <property type="project" value="UniProtKB-UniRule"/>
</dbReference>
<name>S2Z1F2_9CORY</name>
<evidence type="ECO:0000256" key="2">
    <source>
        <dbReference type="ARBA" id="ARBA00022490"/>
    </source>
</evidence>
<dbReference type="InterPro" id="IPR002176">
    <property type="entry name" value="X-over_junc_endoDNase_RuvC"/>
</dbReference>
<keyword evidence="11 13" id="KW-0234">DNA repair</keyword>
<feature type="binding site" evidence="13">
    <location>
        <position position="74"/>
    </location>
    <ligand>
        <name>Mg(2+)</name>
        <dbReference type="ChEBI" id="CHEBI:18420"/>
        <label>2</label>
    </ligand>
</feature>
<keyword evidence="9 13" id="KW-0238">DNA-binding</keyword>
<evidence type="ECO:0000256" key="4">
    <source>
        <dbReference type="ARBA" id="ARBA00022723"/>
    </source>
</evidence>
<evidence type="ECO:0000313" key="16">
    <source>
        <dbReference type="EMBL" id="EPD70276.1"/>
    </source>
</evidence>
<proteinExistence type="inferred from homology"/>
<evidence type="ECO:0000256" key="9">
    <source>
        <dbReference type="ARBA" id="ARBA00023125"/>
    </source>
</evidence>
<dbReference type="InterPro" id="IPR012337">
    <property type="entry name" value="RNaseH-like_sf"/>
</dbReference>
<keyword evidence="17" id="KW-1185">Reference proteome</keyword>
<evidence type="ECO:0000313" key="17">
    <source>
        <dbReference type="Proteomes" id="UP000014408"/>
    </source>
</evidence>
<evidence type="ECO:0000256" key="5">
    <source>
        <dbReference type="ARBA" id="ARBA00022759"/>
    </source>
</evidence>
<dbReference type="GO" id="GO:0008821">
    <property type="term" value="F:crossover junction DNA endonuclease activity"/>
    <property type="evidence" value="ECO:0007669"/>
    <property type="project" value="UniProtKB-UniRule"/>
</dbReference>
<evidence type="ECO:0000256" key="12">
    <source>
        <dbReference type="ARBA" id="ARBA00029354"/>
    </source>
</evidence>
<dbReference type="GO" id="GO:0006310">
    <property type="term" value="P:DNA recombination"/>
    <property type="evidence" value="ECO:0007669"/>
    <property type="project" value="UniProtKB-UniRule"/>
</dbReference>
<dbReference type="EC" id="3.1.21.10" evidence="13 14"/>
<comment type="subcellular location">
    <subcellularLocation>
        <location evidence="13">Cytoplasm</location>
    </subcellularLocation>
</comment>
<dbReference type="Proteomes" id="UP000014408">
    <property type="component" value="Unassembled WGS sequence"/>
</dbReference>
<comment type="cofactor">
    <cofactor evidence="13">
        <name>Mg(2+)</name>
        <dbReference type="ChEBI" id="CHEBI:18420"/>
    </cofactor>
    <text evidence="13">Binds 2 Mg(2+) ion per subunit.</text>
</comment>
<evidence type="ECO:0000256" key="3">
    <source>
        <dbReference type="ARBA" id="ARBA00022722"/>
    </source>
</evidence>
<dbReference type="RefSeq" id="WP_016457624.1">
    <property type="nucleotide sequence ID" value="NZ_KE150446.1"/>
</dbReference>
<dbReference type="GO" id="GO:0048476">
    <property type="term" value="C:Holliday junction resolvase complex"/>
    <property type="evidence" value="ECO:0007669"/>
    <property type="project" value="UniProtKB-UniRule"/>
</dbReference>
<dbReference type="HAMAP" id="MF_00034">
    <property type="entry name" value="RuvC"/>
    <property type="match status" value="1"/>
</dbReference>
<dbReference type="AlphaFoldDB" id="S2Z1F2"/>
<evidence type="ECO:0000256" key="15">
    <source>
        <dbReference type="SAM" id="MobiDB-lite"/>
    </source>
</evidence>
<dbReference type="Gene3D" id="3.30.420.10">
    <property type="entry name" value="Ribonuclease H-like superfamily/Ribonuclease H"/>
    <property type="match status" value="1"/>
</dbReference>
<feature type="active site" evidence="13">
    <location>
        <position position="147"/>
    </location>
</feature>
<keyword evidence="10 13" id="KW-0233">DNA recombination</keyword>
<evidence type="ECO:0000256" key="1">
    <source>
        <dbReference type="ARBA" id="ARBA00009518"/>
    </source>
</evidence>
<keyword evidence="6 13" id="KW-0227">DNA damage</keyword>
<keyword evidence="8 13" id="KW-0460">Magnesium</keyword>